<keyword evidence="4" id="KW-1185">Reference proteome</keyword>
<dbReference type="SUPFAM" id="SSF51735">
    <property type="entry name" value="NAD(P)-binding Rossmann-fold domains"/>
    <property type="match status" value="1"/>
</dbReference>
<dbReference type="InterPro" id="IPR002347">
    <property type="entry name" value="SDR_fam"/>
</dbReference>
<dbReference type="InterPro" id="IPR051687">
    <property type="entry name" value="Peroxisomal_Beta-Oxidation"/>
</dbReference>
<organism evidence="3 4">
    <name type="scientific">Cherax quadricarinatus</name>
    <name type="common">Australian red claw crayfish</name>
    <dbReference type="NCBI Taxonomy" id="27406"/>
    <lineage>
        <taxon>Eukaryota</taxon>
        <taxon>Metazoa</taxon>
        <taxon>Ecdysozoa</taxon>
        <taxon>Arthropoda</taxon>
        <taxon>Crustacea</taxon>
        <taxon>Multicrustacea</taxon>
        <taxon>Malacostraca</taxon>
        <taxon>Eumalacostraca</taxon>
        <taxon>Eucarida</taxon>
        <taxon>Decapoda</taxon>
        <taxon>Pleocyemata</taxon>
        <taxon>Astacidea</taxon>
        <taxon>Parastacoidea</taxon>
        <taxon>Parastacidae</taxon>
        <taxon>Cherax</taxon>
    </lineage>
</organism>
<evidence type="ECO:0008006" key="5">
    <source>
        <dbReference type="Google" id="ProtNLM"/>
    </source>
</evidence>
<comment type="similarity">
    <text evidence="1">Belongs to the short-chain dehydrogenases/reductases (SDR) family.</text>
</comment>
<evidence type="ECO:0000313" key="4">
    <source>
        <dbReference type="Proteomes" id="UP001445076"/>
    </source>
</evidence>
<dbReference type="PANTHER" id="PTHR45024:SF2">
    <property type="entry name" value="SCP2 DOMAIN-CONTAINING PROTEIN"/>
    <property type="match status" value="1"/>
</dbReference>
<dbReference type="Pfam" id="PF00106">
    <property type="entry name" value="adh_short"/>
    <property type="match status" value="1"/>
</dbReference>
<dbReference type="AlphaFoldDB" id="A0AAW0Y3P0"/>
<sequence length="167" mass="17895">MSSTLRFDGKVAIITGAGGGLGRSYALLFGSRGAKVVVNDLGGDTKGEGKSSRAADKVVEEIQNAGGIAVANYNSVEDGEKIVQTALDNFGRVDILVNNAGILRDRSFARISDTDWDLVQRVHLRGAFMVTRAAFPIMKKQKYGRIIMTSSTSGVYGNFGQANYRNV</sequence>
<dbReference type="EMBL" id="JARKIK010000015">
    <property type="protein sequence ID" value="KAK8747384.1"/>
    <property type="molecule type" value="Genomic_DNA"/>
</dbReference>
<reference evidence="3 4" key="1">
    <citation type="journal article" date="2024" name="BMC Genomics">
        <title>Genome assembly of redclaw crayfish (Cherax quadricarinatus) provides insights into its immune adaptation and hypoxia tolerance.</title>
        <authorList>
            <person name="Liu Z."/>
            <person name="Zheng J."/>
            <person name="Li H."/>
            <person name="Fang K."/>
            <person name="Wang S."/>
            <person name="He J."/>
            <person name="Zhou D."/>
            <person name="Weng S."/>
            <person name="Chi M."/>
            <person name="Gu Z."/>
            <person name="He J."/>
            <person name="Li F."/>
            <person name="Wang M."/>
        </authorList>
    </citation>
    <scope>NUCLEOTIDE SEQUENCE [LARGE SCALE GENOMIC DNA]</scope>
    <source>
        <strain evidence="3">ZL_2023a</strain>
    </source>
</reference>
<evidence type="ECO:0000313" key="3">
    <source>
        <dbReference type="EMBL" id="KAK8747384.1"/>
    </source>
</evidence>
<name>A0AAW0Y3P0_CHEQU</name>
<evidence type="ECO:0000256" key="2">
    <source>
        <dbReference type="ARBA" id="ARBA00023002"/>
    </source>
</evidence>
<comment type="caution">
    <text evidence="3">The sequence shown here is derived from an EMBL/GenBank/DDBJ whole genome shotgun (WGS) entry which is preliminary data.</text>
</comment>
<proteinExistence type="inferred from homology"/>
<dbReference type="PANTHER" id="PTHR45024">
    <property type="entry name" value="DEHYDROGENASES, SHORT CHAIN"/>
    <property type="match status" value="1"/>
</dbReference>
<dbReference type="GO" id="GO:0016491">
    <property type="term" value="F:oxidoreductase activity"/>
    <property type="evidence" value="ECO:0007669"/>
    <property type="project" value="UniProtKB-KW"/>
</dbReference>
<protein>
    <recommendedName>
        <fullName evidence="5">Peroxisomal hydratase-dehydrogenase-epimerase</fullName>
    </recommendedName>
</protein>
<accession>A0AAW0Y3P0</accession>
<dbReference type="Gene3D" id="3.40.50.720">
    <property type="entry name" value="NAD(P)-binding Rossmann-like Domain"/>
    <property type="match status" value="1"/>
</dbReference>
<keyword evidence="2" id="KW-0560">Oxidoreductase</keyword>
<dbReference type="InterPro" id="IPR036291">
    <property type="entry name" value="NAD(P)-bd_dom_sf"/>
</dbReference>
<evidence type="ECO:0000256" key="1">
    <source>
        <dbReference type="ARBA" id="ARBA00006484"/>
    </source>
</evidence>
<dbReference type="PRINTS" id="PR00081">
    <property type="entry name" value="GDHRDH"/>
</dbReference>
<gene>
    <name evidence="3" type="ORF">OTU49_016785</name>
</gene>
<dbReference type="Proteomes" id="UP001445076">
    <property type="component" value="Unassembled WGS sequence"/>
</dbReference>